<gene>
    <name evidence="3" type="ORF">KZC50_15020</name>
</gene>
<dbReference type="AlphaFoldDB" id="A0AAJ2HPE7"/>
<dbReference type="InterPro" id="IPR019606">
    <property type="entry name" value="GerMN"/>
</dbReference>
<feature type="domain" description="GerMN" evidence="2">
    <location>
        <begin position="205"/>
        <end position="294"/>
    </location>
</feature>
<proteinExistence type="predicted"/>
<dbReference type="SMART" id="SM00909">
    <property type="entry name" value="Germane"/>
    <property type="match status" value="1"/>
</dbReference>
<dbReference type="RefSeq" id="WP_310892186.1">
    <property type="nucleotide sequence ID" value="NZ_BAAAGR010000005.1"/>
</dbReference>
<feature type="signal peptide" evidence="1">
    <location>
        <begin position="1"/>
        <end position="24"/>
    </location>
</feature>
<dbReference type="InterPro" id="IPR018910">
    <property type="entry name" value="LpqB_C"/>
</dbReference>
<protein>
    <submittedName>
        <fullName evidence="3">GerMN domain-containing protein</fullName>
    </submittedName>
</protein>
<dbReference type="PROSITE" id="PS51257">
    <property type="entry name" value="PROKAR_LIPOPROTEIN"/>
    <property type="match status" value="1"/>
</dbReference>
<feature type="chain" id="PRO_5042588992" evidence="1">
    <location>
        <begin position="25"/>
        <end position="561"/>
    </location>
</feature>
<organism evidence="3 4">
    <name type="scientific">Microbacterium aurantiacum</name>
    <dbReference type="NCBI Taxonomy" id="162393"/>
    <lineage>
        <taxon>Bacteria</taxon>
        <taxon>Bacillati</taxon>
        <taxon>Actinomycetota</taxon>
        <taxon>Actinomycetes</taxon>
        <taxon>Micrococcales</taxon>
        <taxon>Microbacteriaceae</taxon>
        <taxon>Microbacterium</taxon>
    </lineage>
</organism>
<dbReference type="Pfam" id="PF25976">
    <property type="entry name" value="LpqB_N"/>
    <property type="match status" value="1"/>
</dbReference>
<evidence type="ECO:0000256" key="1">
    <source>
        <dbReference type="SAM" id="SignalP"/>
    </source>
</evidence>
<dbReference type="Pfam" id="PF10647">
    <property type="entry name" value="Gmad1"/>
    <property type="match status" value="1"/>
</dbReference>
<evidence type="ECO:0000313" key="4">
    <source>
        <dbReference type="Proteomes" id="UP001183582"/>
    </source>
</evidence>
<sequence length="561" mass="58369">MTAGRRLFAWLGAALLAVVLTACAGLPTSGPVNPGRAPGEAEGSQEVFFRPVGPLPGATPQQIVEGFIRAGSAPGAGARWERAREFLAPGFRSAWRPSAGVIIDLENDRVPVETGEGLVSVSLTVVGTTDARGSYQQADEAATTLSYELAQQDDGEWRITAAPDGVVLDRALFPSVFHEYAVMYFSPGWEYLVPDVRWFPTTTAATSIVDALVNRSKSDWLDGAVFSAFPEGVEARPTVPVSAGVAEVELTESVLASDTQALDRMQAQLEASLATANVTAVQMSVDGTPLEATAAPVRSTRIPGAPLVLTELGFGYLAGDELEPVAGLSDVMTTVDPVAIQTSADRDLAALLLRTGEVARVRDDRTSVVLDERAGLLDPTIGPGGGVWSVPREDPSALRVFPLAGEPIDVEGAFPDATGIEAFSLSRDGTRLAAVVTAGGRSVLWVAGVGRGADEGTIVLDEPLLLSVLGGSGVDVAWLDDQTVGVLVRQDDTTVVLEQAVGGPGTTVVAPRDAASLAGGTSLSNVRLRGEDGALYVRRGSTWQQAAAGIRVLATQQGAPQ</sequence>
<dbReference type="Pfam" id="PF10646">
    <property type="entry name" value="Germane"/>
    <property type="match status" value="1"/>
</dbReference>
<dbReference type="Proteomes" id="UP001183582">
    <property type="component" value="Unassembled WGS sequence"/>
</dbReference>
<comment type="caution">
    <text evidence="3">The sequence shown here is derived from an EMBL/GenBank/DDBJ whole genome shotgun (WGS) entry which is preliminary data.</text>
</comment>
<name>A0AAJ2HPE7_9MICO</name>
<dbReference type="InterPro" id="IPR059026">
    <property type="entry name" value="LpqB_N"/>
</dbReference>
<dbReference type="GeneID" id="301459572"/>
<keyword evidence="1" id="KW-0732">Signal</keyword>
<evidence type="ECO:0000313" key="3">
    <source>
        <dbReference type="EMBL" id="MDS0246908.1"/>
    </source>
</evidence>
<evidence type="ECO:0000259" key="2">
    <source>
        <dbReference type="SMART" id="SM00909"/>
    </source>
</evidence>
<dbReference type="EMBL" id="JAHWXH010000004">
    <property type="protein sequence ID" value="MDS0246908.1"/>
    <property type="molecule type" value="Genomic_DNA"/>
</dbReference>
<accession>A0AAJ2HPE7</accession>
<reference evidence="3 4" key="1">
    <citation type="submission" date="2021-06" db="EMBL/GenBank/DDBJ databases">
        <title>Genome-based taxonomic framework of Microbacterium strains isolated from marine environment, the description of four new species and reclassification of four preexisting species.</title>
        <authorList>
            <person name="Lee S.D."/>
            <person name="Kim S.-M."/>
            <person name="Byeon Y.-S."/>
            <person name="Yang H.L."/>
            <person name="Kim I.S."/>
        </authorList>
    </citation>
    <scope>NUCLEOTIDE SEQUENCE [LARGE SCALE GENOMIC DNA]</scope>
    <source>
        <strain evidence="3 4">KACC 20514</strain>
    </source>
</reference>